<dbReference type="AlphaFoldDB" id="B0G690"/>
<comment type="caution">
    <text evidence="1">The sequence shown here is derived from an EMBL/GenBank/DDBJ whole genome shotgun (WGS) entry which is preliminary data.</text>
</comment>
<dbReference type="PaxDb" id="411461-DORFOR_01874"/>
<proteinExistence type="predicted"/>
<evidence type="ECO:0000313" key="2">
    <source>
        <dbReference type="Proteomes" id="UP000005359"/>
    </source>
</evidence>
<name>B0G690_9FIRM</name>
<dbReference type="Proteomes" id="UP000005359">
    <property type="component" value="Unassembled WGS sequence"/>
</dbReference>
<dbReference type="EMBL" id="AAXA02000014">
    <property type="protein sequence ID" value="EDR46651.1"/>
    <property type="molecule type" value="Genomic_DNA"/>
</dbReference>
<protein>
    <submittedName>
        <fullName evidence="1">Uncharacterized protein</fullName>
    </submittedName>
</protein>
<sequence>MNDTVNEINTACINDAVEIVSRLKPIYTLKHARRQQEDLFLYGRGLPVLILKLIGMLKSRKSNI</sequence>
<accession>B0G690</accession>
<gene>
    <name evidence="1" type="ORF">DORFOR_01874</name>
</gene>
<evidence type="ECO:0000313" key="1">
    <source>
        <dbReference type="EMBL" id="EDR46651.1"/>
    </source>
</evidence>
<organism evidence="1 2">
    <name type="scientific">Dorea formicigenerans ATCC 27755</name>
    <dbReference type="NCBI Taxonomy" id="411461"/>
    <lineage>
        <taxon>Bacteria</taxon>
        <taxon>Bacillati</taxon>
        <taxon>Bacillota</taxon>
        <taxon>Clostridia</taxon>
        <taxon>Lachnospirales</taxon>
        <taxon>Lachnospiraceae</taxon>
        <taxon>Dorea</taxon>
    </lineage>
</organism>
<dbReference type="STRING" id="411461.DORFOR_01874"/>
<reference evidence="1 2" key="1">
    <citation type="submission" date="2007-10" db="EMBL/GenBank/DDBJ databases">
        <title>Draft genome sequence of Dorea formicigenerans(ATCC 27755).</title>
        <authorList>
            <person name="Sudarsanam P."/>
            <person name="Ley R."/>
            <person name="Guruge J."/>
            <person name="Turnbaugh P.J."/>
            <person name="Mahowald M."/>
            <person name="Liep D."/>
            <person name="Gordon J."/>
        </authorList>
    </citation>
    <scope>NUCLEOTIDE SEQUENCE [LARGE SCALE GENOMIC DNA]</scope>
    <source>
        <strain evidence="1 2">ATCC 27755</strain>
    </source>
</reference>
<reference evidence="1 2" key="2">
    <citation type="submission" date="2007-10" db="EMBL/GenBank/DDBJ databases">
        <authorList>
            <person name="Fulton L."/>
            <person name="Clifton S."/>
            <person name="Fulton B."/>
            <person name="Xu J."/>
            <person name="Minx P."/>
            <person name="Pepin K.H."/>
            <person name="Johnson M."/>
            <person name="Thiruvilangam P."/>
            <person name="Bhonagiri V."/>
            <person name="Nash W.E."/>
            <person name="Wang C."/>
            <person name="Mardis E.R."/>
            <person name="Wilson R.K."/>
        </authorList>
    </citation>
    <scope>NUCLEOTIDE SEQUENCE [LARGE SCALE GENOMIC DNA]</scope>
    <source>
        <strain evidence="1 2">ATCC 27755</strain>
    </source>
</reference>